<dbReference type="Bgee" id="ENSSSCG00000009925">
    <property type="expression patterns" value="Expressed in mesenteric lymph node and 41 other cell types or tissues"/>
</dbReference>
<dbReference type="CTD" id="9815"/>
<dbReference type="PROSITE" id="PS50297">
    <property type="entry name" value="ANK_REP_REGION"/>
    <property type="match status" value="1"/>
</dbReference>
<dbReference type="GO" id="GO:0005096">
    <property type="term" value="F:GTPase activator activity"/>
    <property type="evidence" value="ECO:0007669"/>
    <property type="project" value="UniProtKB-KW"/>
</dbReference>
<protein>
    <submittedName>
        <fullName evidence="12">GIT ArfGAP 2</fullName>
    </submittedName>
</protein>
<dbReference type="PROSITE" id="PS50088">
    <property type="entry name" value="ANK_REPEAT"/>
    <property type="match status" value="1"/>
</dbReference>
<dbReference type="PANTHER" id="PTHR46097:SF4">
    <property type="entry name" value="ARF GTPASE-ACTIVATING PROTEIN GIT2"/>
    <property type="match status" value="1"/>
</dbReference>
<dbReference type="OrthoDB" id="5588096at2759"/>
<feature type="region of interest" description="Disordered" evidence="10">
    <location>
        <begin position="380"/>
        <end position="422"/>
    </location>
</feature>
<dbReference type="SMART" id="SM00105">
    <property type="entry name" value="ArfGap"/>
    <property type="match status" value="1"/>
</dbReference>
<dbReference type="GO" id="GO:0007420">
    <property type="term" value="P:brain development"/>
    <property type="evidence" value="ECO:0007669"/>
    <property type="project" value="InterPro"/>
</dbReference>
<gene>
    <name evidence="12 14" type="primary">GIT2</name>
</gene>
<keyword evidence="7" id="KW-0175">Coiled coil</keyword>
<dbReference type="InterPro" id="IPR038508">
    <property type="entry name" value="ArfGAP_dom_sf"/>
</dbReference>
<sequence length="631" mass="70212">MSKRLRSSEVCADCSGPDPSWASVNRGTFICDECCSVHRSLGRHISQVRHLKHTPWPPTLLQMVETLYNNGANSIWEHSLLDPASILSGRRKANPQDKVHPNKAEFIKAKYQMLAFVHRLPCRDDDSVTAKDLSKQLHSSVRTGNLETCLRLLSLGAQANFFHPEKGNTPLHVASKAGQILQAELLAVYGADPGTQDSSGKTPVDYARQGGHHELAERLVEIQYELTDRLAFYLCGRKPDHKNGQHFIIPQMADSSLDLSELAKAAKKKLQSLSNHLFEELAMDVYDEVDRRETDAVWLATQNHSTLVTETTVVPFLPVNPEYSSTRNQGRQKLARFNAHEFATLVIDILSDAKRRQQGSPLSGSKDNVELILKTISNQHSIESQDNDQPDYDSVASDEETDLEATASKAHRQKSLDSDLSDGPVTVQEFMEVKNALVASEAKIQQLMKASRLEKQNSTPESDYDNTPNDRDLDDMGSSRKGRQRSMVWHSDGSGPDTTEPPAAPSPVLPSTEDVIRKTEQITKNIQELLRAAQENKHDSYIPCSERIHVAVTEMAALFPKKPKSDMVRTSLRLLTSSAYRLQSECKKTLPGDPGPPTDIQLVTQQVIQCAYDIAKAAKQLVTITTKENNN</sequence>
<accession>A0A287ASN2</accession>
<evidence type="ECO:0000256" key="4">
    <source>
        <dbReference type="ARBA" id="ARBA00022771"/>
    </source>
</evidence>
<dbReference type="Gene3D" id="1.20.5.170">
    <property type="match status" value="1"/>
</dbReference>
<dbReference type="PRINTS" id="PR00405">
    <property type="entry name" value="REVINTRACTNG"/>
</dbReference>
<evidence type="ECO:0000256" key="6">
    <source>
        <dbReference type="ARBA" id="ARBA00023043"/>
    </source>
</evidence>
<dbReference type="InterPro" id="IPR036770">
    <property type="entry name" value="Ankyrin_rpt-contain_sf"/>
</dbReference>
<dbReference type="InterPro" id="IPR022018">
    <property type="entry name" value="GIT1_C"/>
</dbReference>
<dbReference type="InterPro" id="IPR001164">
    <property type="entry name" value="ArfGAP_dom"/>
</dbReference>
<dbReference type="SUPFAM" id="SSF57863">
    <property type="entry name" value="ArfGap/RecO-like zinc finger"/>
    <property type="match status" value="1"/>
</dbReference>
<dbReference type="Gene3D" id="1.20.120.330">
    <property type="entry name" value="Nucleotidyltransferases domain 2"/>
    <property type="match status" value="1"/>
</dbReference>
<reference evidence="12" key="2">
    <citation type="journal article" date="2020" name="Gigascience">
        <title>An improved pig reference genome sequence to enable pig genetics and genomics research.</title>
        <authorList>
            <person name="Warr A."/>
            <person name="Affara N."/>
            <person name="Aken B."/>
            <person name="Beiki H."/>
            <person name="Bickhart D.M."/>
            <person name="Billis K."/>
            <person name="Chow W."/>
            <person name="Eory L."/>
            <person name="Finlayson H.A."/>
            <person name="Flicek P."/>
            <person name="Giron C.G."/>
            <person name="Griffin D.K."/>
            <person name="Hall R."/>
            <person name="Hannum G."/>
            <person name="Hourlier T."/>
            <person name="Howe K."/>
            <person name="Hume D.A."/>
            <person name="Izuogu O."/>
            <person name="Kim K."/>
            <person name="Koren S."/>
            <person name="Liu H."/>
            <person name="Manchanda N."/>
            <person name="Martin F.J."/>
            <person name="Nonneman D.J."/>
            <person name="O'Connor R.E."/>
            <person name="Phillippy A.M."/>
            <person name="Rohrer G.A."/>
            <person name="Rosen B.D."/>
            <person name="Rund L.A."/>
            <person name="Sargent C.A."/>
            <person name="Schook L.B."/>
            <person name="Schroeder S.G."/>
            <person name="Schwartz A.S."/>
            <person name="Skinner B.M."/>
            <person name="Talbot R."/>
            <person name="Tseng E."/>
            <person name="Tuggle C.K."/>
            <person name="Watson M."/>
            <person name="Smith T.P.L."/>
            <person name="Archibald A.L."/>
        </authorList>
    </citation>
    <scope>NUCLEOTIDE SEQUENCE [LARGE SCALE GENOMIC DNA]</scope>
    <source>
        <strain evidence="12">Duroc</strain>
    </source>
</reference>
<evidence type="ECO:0000313" key="12">
    <source>
        <dbReference type="Ensembl" id="ENSSSCP00000047090.2"/>
    </source>
</evidence>
<feature type="compositionally biased region" description="Acidic residues" evidence="10">
    <location>
        <begin position="385"/>
        <end position="403"/>
    </location>
</feature>
<dbReference type="ExpressionAtlas" id="A0A287ASN2">
    <property type="expression patterns" value="baseline and differential"/>
</dbReference>
<dbReference type="FunFam" id="1.20.120.330:FF:000002">
    <property type="entry name" value="ARF GTPase-activating protein GIT2 isoform 1"/>
    <property type="match status" value="1"/>
</dbReference>
<reference evidence="12" key="4">
    <citation type="submission" date="2025-09" db="UniProtKB">
        <authorList>
            <consortium name="Ensembl"/>
        </authorList>
    </citation>
    <scope>IDENTIFICATION</scope>
</reference>
<dbReference type="GeneTree" id="ENSGT00940000156383"/>
<dbReference type="Pfam" id="PF01412">
    <property type="entry name" value="ArfGap"/>
    <property type="match status" value="1"/>
</dbReference>
<dbReference type="InterPro" id="IPR032352">
    <property type="entry name" value="GIT1/2_CC"/>
</dbReference>
<feature type="repeat" description="ANK" evidence="8">
    <location>
        <begin position="166"/>
        <end position="198"/>
    </location>
</feature>
<reference evidence="12" key="3">
    <citation type="submission" date="2025-08" db="UniProtKB">
        <authorList>
            <consortium name="Ensembl"/>
        </authorList>
    </citation>
    <scope>IDENTIFICATION</scope>
</reference>
<keyword evidence="6 8" id="KW-0040">ANK repeat</keyword>
<evidence type="ECO:0000256" key="10">
    <source>
        <dbReference type="SAM" id="MobiDB-lite"/>
    </source>
</evidence>
<dbReference type="AlphaFoldDB" id="A0A287ASN2"/>
<name>A0A287ASN2_PIG</name>
<dbReference type="Pfam" id="PF16559">
    <property type="entry name" value="GIT_CC"/>
    <property type="match status" value="1"/>
</dbReference>
<reference evidence="13" key="1">
    <citation type="submission" date="2009-11" db="EMBL/GenBank/DDBJ databases">
        <authorList>
            <consortium name="Porcine genome sequencing project"/>
        </authorList>
    </citation>
    <scope>NUCLEOTIDE SEQUENCE [LARGE SCALE GENOMIC DNA]</scope>
    <source>
        <strain evidence="13">Duroc</strain>
    </source>
</reference>
<dbReference type="InterPro" id="IPR047161">
    <property type="entry name" value="GIT-like"/>
</dbReference>
<evidence type="ECO:0000259" key="11">
    <source>
        <dbReference type="PROSITE" id="PS50115"/>
    </source>
</evidence>
<evidence type="ECO:0000313" key="13">
    <source>
        <dbReference type="Proteomes" id="UP000008227"/>
    </source>
</evidence>
<evidence type="ECO:0000256" key="5">
    <source>
        <dbReference type="ARBA" id="ARBA00022833"/>
    </source>
</evidence>
<dbReference type="CDD" id="cd08847">
    <property type="entry name" value="ArfGap_GIT2"/>
    <property type="match status" value="1"/>
</dbReference>
<keyword evidence="13" id="KW-1185">Reference proteome</keyword>
<dbReference type="GO" id="GO:0008270">
    <property type="term" value="F:zinc ion binding"/>
    <property type="evidence" value="ECO:0007669"/>
    <property type="project" value="UniProtKB-KW"/>
</dbReference>
<dbReference type="Proteomes" id="UP000008227">
    <property type="component" value="Chromosome 14"/>
</dbReference>
<keyword evidence="5" id="KW-0862">Zinc</keyword>
<keyword evidence="2" id="KW-0479">Metal-binding</keyword>
<keyword evidence="1" id="KW-0343">GTPase activation</keyword>
<evidence type="ECO:0000313" key="14">
    <source>
        <dbReference type="VGNC" id="VGNC:88458"/>
    </source>
</evidence>
<dbReference type="FunFam" id="1.25.40.20:FF:000013">
    <property type="entry name" value="ARF GTPase-activating protein GIT1 isoform 1"/>
    <property type="match status" value="1"/>
</dbReference>
<dbReference type="FunFam" id="1.10.220.150:FF:000003">
    <property type="entry name" value="ARF GTPase-activating protein GIT2 isoform 1"/>
    <property type="match status" value="1"/>
</dbReference>
<dbReference type="InterPro" id="IPR002110">
    <property type="entry name" value="Ankyrin_rpt"/>
</dbReference>
<evidence type="ECO:0000256" key="7">
    <source>
        <dbReference type="ARBA" id="ARBA00023054"/>
    </source>
</evidence>
<feature type="compositionally biased region" description="Polar residues" evidence="10">
    <location>
        <begin position="456"/>
        <end position="467"/>
    </location>
</feature>
<proteinExistence type="predicted"/>
<evidence type="ECO:0000256" key="1">
    <source>
        <dbReference type="ARBA" id="ARBA00022468"/>
    </source>
</evidence>
<dbReference type="SUPFAM" id="SSF48403">
    <property type="entry name" value="Ankyrin repeat"/>
    <property type="match status" value="1"/>
</dbReference>
<dbReference type="Pfam" id="PF08518">
    <property type="entry name" value="GIT_SHD"/>
    <property type="match status" value="2"/>
</dbReference>
<dbReference type="Gene3D" id="1.25.40.20">
    <property type="entry name" value="Ankyrin repeat-containing domain"/>
    <property type="match status" value="1"/>
</dbReference>
<dbReference type="Gene3D" id="1.10.220.150">
    <property type="entry name" value="Arf GTPase activating protein"/>
    <property type="match status" value="1"/>
</dbReference>
<keyword evidence="3" id="KW-0677">Repeat</keyword>
<dbReference type="VGNC" id="VGNC:88458">
    <property type="gene designation" value="GIT2"/>
</dbReference>
<dbReference type="RefSeq" id="XP_003483488.1">
    <property type="nucleotide sequence ID" value="XM_003483440.4"/>
</dbReference>
<evidence type="ECO:0000256" key="3">
    <source>
        <dbReference type="ARBA" id="ARBA00022737"/>
    </source>
</evidence>
<keyword evidence="4 9" id="KW-0863">Zinc-finger</keyword>
<dbReference type="PROSITE" id="PS50115">
    <property type="entry name" value="ARFGAP"/>
    <property type="match status" value="1"/>
</dbReference>
<dbReference type="Ensembl" id="ENSSSCT00000059201.3">
    <property type="protein sequence ID" value="ENSSSCP00000047090.2"/>
    <property type="gene ID" value="ENSSSCG00000009925.5"/>
</dbReference>
<evidence type="ECO:0000256" key="2">
    <source>
        <dbReference type="ARBA" id="ARBA00022723"/>
    </source>
</evidence>
<dbReference type="PANTHER" id="PTHR46097">
    <property type="entry name" value="G PROTEIN-COUPLED RECEPTOR KINASE INTERACTING ARFGAP"/>
    <property type="match status" value="1"/>
</dbReference>
<dbReference type="SMART" id="SM00555">
    <property type="entry name" value="GIT"/>
    <property type="match status" value="2"/>
</dbReference>
<evidence type="ECO:0000256" key="8">
    <source>
        <dbReference type="PROSITE-ProRule" id="PRU00023"/>
    </source>
</evidence>
<dbReference type="GO" id="GO:0032012">
    <property type="term" value="P:regulation of ARF protein signal transduction"/>
    <property type="evidence" value="ECO:0007669"/>
    <property type="project" value="InterPro"/>
</dbReference>
<feature type="region of interest" description="Disordered" evidence="10">
    <location>
        <begin position="450"/>
        <end position="512"/>
    </location>
</feature>
<organism evidence="12 13">
    <name type="scientific">Sus scrofa</name>
    <name type="common">Pig</name>
    <dbReference type="NCBI Taxonomy" id="9823"/>
    <lineage>
        <taxon>Eukaryota</taxon>
        <taxon>Metazoa</taxon>
        <taxon>Chordata</taxon>
        <taxon>Craniata</taxon>
        <taxon>Vertebrata</taxon>
        <taxon>Euteleostomi</taxon>
        <taxon>Mammalia</taxon>
        <taxon>Eutheria</taxon>
        <taxon>Laurasiatheria</taxon>
        <taxon>Artiodactyla</taxon>
        <taxon>Suina</taxon>
        <taxon>Suidae</taxon>
        <taxon>Sus</taxon>
    </lineage>
</organism>
<dbReference type="Pfam" id="PF12796">
    <property type="entry name" value="Ank_2"/>
    <property type="match status" value="1"/>
</dbReference>
<feature type="domain" description="Arf-GAP" evidence="11">
    <location>
        <begin position="1"/>
        <end position="124"/>
    </location>
</feature>
<dbReference type="InterPro" id="IPR013724">
    <property type="entry name" value="GIT_SHD"/>
</dbReference>
<dbReference type="GeneID" id="100154195"/>
<evidence type="ECO:0000256" key="9">
    <source>
        <dbReference type="PROSITE-ProRule" id="PRU00288"/>
    </source>
</evidence>
<dbReference type="Pfam" id="PF12205">
    <property type="entry name" value="GIT1_C"/>
    <property type="match status" value="1"/>
</dbReference>
<dbReference type="SMART" id="SM00248">
    <property type="entry name" value="ANK"/>
    <property type="match status" value="3"/>
</dbReference>
<dbReference type="InterPro" id="IPR037278">
    <property type="entry name" value="ARFGAP/RecO"/>
</dbReference>